<evidence type="ECO:0000313" key="1">
    <source>
        <dbReference type="EMBL" id="ENN85819.1"/>
    </source>
</evidence>
<name>N6TZG8_9HYPH</name>
<dbReference type="AlphaFoldDB" id="N6TZG8"/>
<dbReference type="PATRIC" id="fig|363754.4.peg.4355"/>
<evidence type="ECO:0000313" key="2">
    <source>
        <dbReference type="Proteomes" id="UP000012429"/>
    </source>
</evidence>
<keyword evidence="2" id="KW-1185">Reference proteome</keyword>
<organism evidence="1 2">
    <name type="scientific">Rhizobium freirei PRF 81</name>
    <dbReference type="NCBI Taxonomy" id="363754"/>
    <lineage>
        <taxon>Bacteria</taxon>
        <taxon>Pseudomonadati</taxon>
        <taxon>Pseudomonadota</taxon>
        <taxon>Alphaproteobacteria</taxon>
        <taxon>Hyphomicrobiales</taxon>
        <taxon>Rhizobiaceae</taxon>
        <taxon>Rhizobium/Agrobacterium group</taxon>
        <taxon>Rhizobium</taxon>
    </lineage>
</organism>
<reference evidence="1 2" key="1">
    <citation type="journal article" date="2012" name="BMC Genomics">
        <title>Genomic basis of broad host range and environmental adaptability of Rhizobium tropici CIAT 899 and Rhizobium sp. PRF 81 which are used in inoculants for common bean (Phaseolus vulgaris L.).</title>
        <authorList>
            <person name="Ormeno-Orrillo E."/>
            <person name="Menna P."/>
            <person name="Almeida L.G."/>
            <person name="Ollero F.J."/>
            <person name="Nicolas M.F."/>
            <person name="Pains Rodrigues E."/>
            <person name="Shigueyoshi Nakatani A."/>
            <person name="Silva Batista J.S."/>
            <person name="Oliveira Chueire L.M."/>
            <person name="Souza R.C."/>
            <person name="Ribeiro Vasconcelos A.T."/>
            <person name="Megias M."/>
            <person name="Hungria M."/>
            <person name="Martinez-Romero E."/>
        </authorList>
    </citation>
    <scope>NUCLEOTIDE SEQUENCE [LARGE SCALE GENOMIC DNA]</scope>
    <source>
        <strain evidence="1 2">PRF 81</strain>
    </source>
</reference>
<dbReference type="Proteomes" id="UP000012429">
    <property type="component" value="Unassembled WGS sequence"/>
</dbReference>
<dbReference type="EMBL" id="AQHN01000077">
    <property type="protein sequence ID" value="ENN85819.1"/>
    <property type="molecule type" value="Genomic_DNA"/>
</dbReference>
<comment type="caution">
    <text evidence="1">The sequence shown here is derived from an EMBL/GenBank/DDBJ whole genome shotgun (WGS) entry which is preliminary data.</text>
</comment>
<proteinExistence type="predicted"/>
<sequence>MAQRRNIDVRSARLDDLGKPTVERRIFGLGRREGQLAVDRKLGAAFGKNHLAGGRLGDDIPALLAGLAPVEFGMDGKARSALEVQIGGDRRIAVFRKLQRRAGQEERRQDMGDDRQSVDAGIEDAEAAGLPDPFLVRMPMADIFLPDHMGAADGRAGKKSLGSFHRGRIARMPACKERNTLCLGEIFEISHFAQGRARRLFQEDVLAGRERLIGRFVAILRRHAERDGVDCSYGIEHGFDGRERRNAFDRTMAACRGDQLEIRIIRDRREMLITDDLADADDSELDGGHGCFSISMIIDLIFIRMAPMGKGGRSQMRPHVPPQIRLSSAPPSTAHLSGTKLLDKGTTVAVKMAMPRQCSRCV</sequence>
<accession>N6TZG8</accession>
<protein>
    <submittedName>
        <fullName evidence="1">Uncharacterized protein</fullName>
    </submittedName>
</protein>
<gene>
    <name evidence="1" type="ORF">RHSP_18447</name>
</gene>